<comment type="caution">
    <text evidence="14">The sequence shown here is derived from an EMBL/GenBank/DDBJ whole genome shotgun (WGS) entry which is preliminary data.</text>
</comment>
<dbReference type="AlphaFoldDB" id="A0A2W5T401"/>
<evidence type="ECO:0000256" key="9">
    <source>
        <dbReference type="ARBA" id="ARBA00023306"/>
    </source>
</evidence>
<evidence type="ECO:0000256" key="6">
    <source>
        <dbReference type="ARBA" id="ARBA00022908"/>
    </source>
</evidence>
<dbReference type="InterPro" id="IPR011010">
    <property type="entry name" value="DNA_brk_join_enz"/>
</dbReference>
<dbReference type="Pfam" id="PF00589">
    <property type="entry name" value="Phage_integrase"/>
    <property type="match status" value="1"/>
</dbReference>
<accession>A0A2W5T401</accession>
<dbReference type="NCBIfam" id="TIGR02224">
    <property type="entry name" value="recomb_XerC"/>
    <property type="match status" value="1"/>
</dbReference>
<dbReference type="Pfam" id="PF02899">
    <property type="entry name" value="Phage_int_SAM_1"/>
    <property type="match status" value="1"/>
</dbReference>
<evidence type="ECO:0000259" key="13">
    <source>
        <dbReference type="PROSITE" id="PS51900"/>
    </source>
</evidence>
<keyword evidence="8 10" id="KW-0233">DNA recombination</keyword>
<dbReference type="Gene3D" id="1.10.150.130">
    <property type="match status" value="1"/>
</dbReference>
<feature type="domain" description="Core-binding (CB)" evidence="13">
    <location>
        <begin position="1"/>
        <end position="83"/>
    </location>
</feature>
<dbReference type="NCBIfam" id="NF001399">
    <property type="entry name" value="PRK00283.1"/>
    <property type="match status" value="1"/>
</dbReference>
<evidence type="ECO:0000256" key="4">
    <source>
        <dbReference type="ARBA" id="ARBA00022618"/>
    </source>
</evidence>
<evidence type="ECO:0000313" key="15">
    <source>
        <dbReference type="Proteomes" id="UP000249061"/>
    </source>
</evidence>
<dbReference type="SUPFAM" id="SSF47823">
    <property type="entry name" value="lambda integrase-like, N-terminal domain"/>
    <property type="match status" value="1"/>
</dbReference>
<feature type="active site" evidence="10">
    <location>
        <position position="268"/>
    </location>
</feature>
<dbReference type="Gene3D" id="1.10.443.10">
    <property type="entry name" value="Intergrase catalytic core"/>
    <property type="match status" value="1"/>
</dbReference>
<name>A0A2W5T401_9BACT</name>
<keyword evidence="5 10" id="KW-0159">Chromosome partition</keyword>
<dbReference type="PANTHER" id="PTHR30349:SF77">
    <property type="entry name" value="TYROSINE RECOMBINASE XERC"/>
    <property type="match status" value="1"/>
</dbReference>
<dbReference type="GO" id="GO:0051301">
    <property type="term" value="P:cell division"/>
    <property type="evidence" value="ECO:0007669"/>
    <property type="project" value="UniProtKB-UniRule"/>
</dbReference>
<dbReference type="InterPro" id="IPR010998">
    <property type="entry name" value="Integrase_recombinase_N"/>
</dbReference>
<evidence type="ECO:0000259" key="12">
    <source>
        <dbReference type="PROSITE" id="PS51898"/>
    </source>
</evidence>
<dbReference type="GO" id="GO:0005737">
    <property type="term" value="C:cytoplasm"/>
    <property type="evidence" value="ECO:0007669"/>
    <property type="project" value="UniProtKB-SubCell"/>
</dbReference>
<dbReference type="InterPro" id="IPR002104">
    <property type="entry name" value="Integrase_catalytic"/>
</dbReference>
<feature type="active site" evidence="10">
    <location>
        <position position="242"/>
    </location>
</feature>
<feature type="active site" description="O-(3'-phospho-DNA)-tyrosine intermediate" evidence="10">
    <location>
        <position position="277"/>
    </location>
</feature>
<evidence type="ECO:0000256" key="1">
    <source>
        <dbReference type="ARBA" id="ARBA00004496"/>
    </source>
</evidence>
<sequence>MTSYVDEFLRHLEISRASSRHTLAAYAQDLKAFQAYLAPHNVALEKVTHLDIRGFLGVESVKLAASSRARRLAAIKSFYKFLTRRKVIEVSPARRVKTPKLPQRLPRAVPVDETFAIMESPDTERILGLRDAAMLEVLYAGGLRVSELCGLDVKDLDVRARTVRVLGKGNKERICPIHDGAIEALREWMERRAELLAKPAKKQDPDALFLNFRGGRLTTRSVDRHLVNYVKQLGLQRKVTPHSLRHSFATHLLAGGADIRSIQELMGHASLSTTQRYTAVSFEQLQKVYDTTHPRA</sequence>
<feature type="domain" description="Tyr recombinase" evidence="12">
    <location>
        <begin position="104"/>
        <end position="290"/>
    </location>
</feature>
<comment type="function">
    <text evidence="10">Site-specific tyrosine recombinase, which acts by catalyzing the cutting and rejoining of the recombining DNA molecules. The XerC-XerD complex is essential to convert dimers of the bacterial chromosome into monomers to permit their segregation at cell division. It also contributes to the segregational stability of plasmids.</text>
</comment>
<comment type="subcellular location">
    <subcellularLocation>
        <location evidence="1 10">Cytoplasm</location>
    </subcellularLocation>
</comment>
<dbReference type="CDD" id="cd00798">
    <property type="entry name" value="INT_XerDC_C"/>
    <property type="match status" value="1"/>
</dbReference>
<dbReference type="GO" id="GO:0009037">
    <property type="term" value="F:tyrosine-based site-specific recombinase activity"/>
    <property type="evidence" value="ECO:0007669"/>
    <property type="project" value="UniProtKB-UniRule"/>
</dbReference>
<dbReference type="PROSITE" id="PS51898">
    <property type="entry name" value="TYR_RECOMBINASE"/>
    <property type="match status" value="1"/>
</dbReference>
<dbReference type="InterPro" id="IPR050090">
    <property type="entry name" value="Tyrosine_recombinase_XerCD"/>
</dbReference>
<keyword evidence="9 10" id="KW-0131">Cell cycle</keyword>
<evidence type="ECO:0000256" key="5">
    <source>
        <dbReference type="ARBA" id="ARBA00022829"/>
    </source>
</evidence>
<comment type="subunit">
    <text evidence="10">Forms a cyclic heterotetrameric complex composed of two molecules of XerC and two molecules of XerD.</text>
</comment>
<dbReference type="EMBL" id="QFQP01000018">
    <property type="protein sequence ID" value="PZR10170.1"/>
    <property type="molecule type" value="Genomic_DNA"/>
</dbReference>
<dbReference type="HAMAP" id="MF_01808">
    <property type="entry name" value="Recomb_XerC_XerD"/>
    <property type="match status" value="1"/>
</dbReference>
<dbReference type="SUPFAM" id="SSF56349">
    <property type="entry name" value="DNA breaking-rejoining enzymes"/>
    <property type="match status" value="1"/>
</dbReference>
<organism evidence="14 15">
    <name type="scientific">Archangium gephyra</name>
    <dbReference type="NCBI Taxonomy" id="48"/>
    <lineage>
        <taxon>Bacteria</taxon>
        <taxon>Pseudomonadati</taxon>
        <taxon>Myxococcota</taxon>
        <taxon>Myxococcia</taxon>
        <taxon>Myxococcales</taxon>
        <taxon>Cystobacterineae</taxon>
        <taxon>Archangiaceae</taxon>
        <taxon>Archangium</taxon>
    </lineage>
</organism>
<keyword evidence="6 10" id="KW-0229">DNA integration</keyword>
<evidence type="ECO:0000256" key="3">
    <source>
        <dbReference type="ARBA" id="ARBA00022490"/>
    </source>
</evidence>
<feature type="active site" evidence="10">
    <location>
        <position position="168"/>
    </location>
</feature>
<evidence type="ECO:0000256" key="7">
    <source>
        <dbReference type="ARBA" id="ARBA00023125"/>
    </source>
</evidence>
<gene>
    <name evidence="10 14" type="primary">xerC</name>
    <name evidence="14" type="ORF">DI536_20260</name>
</gene>
<dbReference type="InterPro" id="IPR013762">
    <property type="entry name" value="Integrase-like_cat_sf"/>
</dbReference>
<keyword evidence="4 10" id="KW-0132">Cell division</keyword>
<feature type="active site" evidence="10">
    <location>
        <position position="245"/>
    </location>
</feature>
<dbReference type="PROSITE" id="PS51900">
    <property type="entry name" value="CB"/>
    <property type="match status" value="1"/>
</dbReference>
<feature type="active site" evidence="10">
    <location>
        <position position="144"/>
    </location>
</feature>
<keyword evidence="3 10" id="KW-0963">Cytoplasm</keyword>
<dbReference type="PANTHER" id="PTHR30349">
    <property type="entry name" value="PHAGE INTEGRASE-RELATED"/>
    <property type="match status" value="1"/>
</dbReference>
<keyword evidence="7 10" id="KW-0238">DNA-binding</keyword>
<dbReference type="InterPro" id="IPR044068">
    <property type="entry name" value="CB"/>
</dbReference>
<protein>
    <recommendedName>
        <fullName evidence="10 11">Tyrosine recombinase XerC</fullName>
    </recommendedName>
</protein>
<dbReference type="InterPro" id="IPR023009">
    <property type="entry name" value="Tyrosine_recombinase_XerC/XerD"/>
</dbReference>
<evidence type="ECO:0000256" key="10">
    <source>
        <dbReference type="HAMAP-Rule" id="MF_01808"/>
    </source>
</evidence>
<proteinExistence type="inferred from homology"/>
<dbReference type="GO" id="GO:0006313">
    <property type="term" value="P:DNA transposition"/>
    <property type="evidence" value="ECO:0007669"/>
    <property type="project" value="UniProtKB-UniRule"/>
</dbReference>
<dbReference type="NCBIfam" id="NF040815">
    <property type="entry name" value="recomb_XerA_Arch"/>
    <property type="match status" value="1"/>
</dbReference>
<dbReference type="InterPro" id="IPR011931">
    <property type="entry name" value="Recomb_XerC"/>
</dbReference>
<evidence type="ECO:0000256" key="2">
    <source>
        <dbReference type="ARBA" id="ARBA00006657"/>
    </source>
</evidence>
<dbReference type="InterPro" id="IPR004107">
    <property type="entry name" value="Integrase_SAM-like_N"/>
</dbReference>
<dbReference type="Proteomes" id="UP000249061">
    <property type="component" value="Unassembled WGS sequence"/>
</dbReference>
<dbReference type="GO" id="GO:0003677">
    <property type="term" value="F:DNA binding"/>
    <property type="evidence" value="ECO:0007669"/>
    <property type="project" value="UniProtKB-UniRule"/>
</dbReference>
<evidence type="ECO:0000256" key="11">
    <source>
        <dbReference type="NCBIfam" id="TIGR02224"/>
    </source>
</evidence>
<evidence type="ECO:0000256" key="8">
    <source>
        <dbReference type="ARBA" id="ARBA00023172"/>
    </source>
</evidence>
<dbReference type="GO" id="GO:0007059">
    <property type="term" value="P:chromosome segregation"/>
    <property type="evidence" value="ECO:0007669"/>
    <property type="project" value="UniProtKB-UniRule"/>
</dbReference>
<reference evidence="14 15" key="1">
    <citation type="submission" date="2017-08" db="EMBL/GenBank/DDBJ databases">
        <title>Infants hospitalized years apart are colonized by the same room-sourced microbial strains.</title>
        <authorList>
            <person name="Brooks B."/>
            <person name="Olm M.R."/>
            <person name="Firek B.A."/>
            <person name="Baker R."/>
            <person name="Thomas B.C."/>
            <person name="Morowitz M.J."/>
            <person name="Banfield J.F."/>
        </authorList>
    </citation>
    <scope>NUCLEOTIDE SEQUENCE [LARGE SCALE GENOMIC DNA]</scope>
    <source>
        <strain evidence="14">S2_003_000_R2_14</strain>
    </source>
</reference>
<evidence type="ECO:0000313" key="14">
    <source>
        <dbReference type="EMBL" id="PZR10170.1"/>
    </source>
</evidence>
<comment type="similarity">
    <text evidence="2 10">Belongs to the 'phage' integrase family. XerC subfamily.</text>
</comment>